<proteinExistence type="predicted"/>
<name>A0A6J5P2D8_9CAUD</name>
<accession>A0A6J5P2D8</accession>
<protein>
    <submittedName>
        <fullName evidence="1">Uncharacterized protein</fullName>
    </submittedName>
</protein>
<gene>
    <name evidence="1" type="ORF">UFOVP853_8</name>
</gene>
<organism evidence="1">
    <name type="scientific">uncultured Caudovirales phage</name>
    <dbReference type="NCBI Taxonomy" id="2100421"/>
    <lineage>
        <taxon>Viruses</taxon>
        <taxon>Duplodnaviria</taxon>
        <taxon>Heunggongvirae</taxon>
        <taxon>Uroviricota</taxon>
        <taxon>Caudoviricetes</taxon>
        <taxon>Peduoviridae</taxon>
        <taxon>Maltschvirus</taxon>
        <taxon>Maltschvirus maltsch</taxon>
    </lineage>
</organism>
<reference evidence="1" key="1">
    <citation type="submission" date="2020-04" db="EMBL/GenBank/DDBJ databases">
        <authorList>
            <person name="Chiriac C."/>
            <person name="Salcher M."/>
            <person name="Ghai R."/>
            <person name="Kavagutti S V."/>
        </authorList>
    </citation>
    <scope>NUCLEOTIDE SEQUENCE</scope>
</reference>
<evidence type="ECO:0000313" key="1">
    <source>
        <dbReference type="EMBL" id="CAB4165979.1"/>
    </source>
</evidence>
<sequence length="61" mass="6741">MSIEIVPCFHAEAAEFVANFHRHNKPPIGSVFCVGASDGTRLVGVQSLGAPWRGWCKMDRR</sequence>
<dbReference type="EMBL" id="LR796791">
    <property type="protein sequence ID" value="CAB4165979.1"/>
    <property type="molecule type" value="Genomic_DNA"/>
</dbReference>